<feature type="transmembrane region" description="Helical" evidence="4">
    <location>
        <begin position="518"/>
        <end position="542"/>
    </location>
</feature>
<dbReference type="AlphaFoldDB" id="A0AAJ0C0N4"/>
<gene>
    <name evidence="6" type="ORF">QBC33DRAFT_584655</name>
</gene>
<dbReference type="PANTHER" id="PTHR46228:SF2">
    <property type="entry name" value="KELCH REPEAT PROTEIN (AFU_ORTHOLOGUE AFUA_4G14350)"/>
    <property type="match status" value="1"/>
</dbReference>
<dbReference type="EMBL" id="MU839006">
    <property type="protein sequence ID" value="KAK1767975.1"/>
    <property type="molecule type" value="Genomic_DNA"/>
</dbReference>
<keyword evidence="7" id="KW-1185">Reference proteome</keyword>
<evidence type="ECO:0000256" key="3">
    <source>
        <dbReference type="SAM" id="MobiDB-lite"/>
    </source>
</evidence>
<reference evidence="6" key="1">
    <citation type="submission" date="2023-06" db="EMBL/GenBank/DDBJ databases">
        <title>Genome-scale phylogeny and comparative genomics of the fungal order Sordariales.</title>
        <authorList>
            <consortium name="Lawrence Berkeley National Laboratory"/>
            <person name="Hensen N."/>
            <person name="Bonometti L."/>
            <person name="Westerberg I."/>
            <person name="Brannstrom I.O."/>
            <person name="Guillou S."/>
            <person name="Cros-Aarteil S."/>
            <person name="Calhoun S."/>
            <person name="Haridas S."/>
            <person name="Kuo A."/>
            <person name="Mondo S."/>
            <person name="Pangilinan J."/>
            <person name="Riley R."/>
            <person name="Labutti K."/>
            <person name="Andreopoulos B."/>
            <person name="Lipzen A."/>
            <person name="Chen C."/>
            <person name="Yanf M."/>
            <person name="Daum C."/>
            <person name="Ng V."/>
            <person name="Clum A."/>
            <person name="Steindorff A."/>
            <person name="Ohm R."/>
            <person name="Martin F."/>
            <person name="Silar P."/>
            <person name="Natvig D."/>
            <person name="Lalanne C."/>
            <person name="Gautier V."/>
            <person name="Ament-Velasquez S.L."/>
            <person name="Kruys A."/>
            <person name="Hutchinson M.I."/>
            <person name="Powell A.J."/>
            <person name="Barry K."/>
            <person name="Miller A.N."/>
            <person name="Grigoriev I.V."/>
            <person name="Debuchy R."/>
            <person name="Gladieux P."/>
            <person name="Thoren M.H."/>
            <person name="Johannesson H."/>
        </authorList>
    </citation>
    <scope>NUCLEOTIDE SEQUENCE</scope>
    <source>
        <strain evidence="6">8032-3</strain>
    </source>
</reference>
<feature type="region of interest" description="Disordered" evidence="3">
    <location>
        <begin position="652"/>
        <end position="783"/>
    </location>
</feature>
<dbReference type="InterPro" id="IPR011043">
    <property type="entry name" value="Gal_Oxase/kelch_b-propeller"/>
</dbReference>
<dbReference type="RefSeq" id="XP_060284188.1">
    <property type="nucleotide sequence ID" value="XM_060431410.1"/>
</dbReference>
<accession>A0AAJ0C0N4</accession>
<dbReference type="Proteomes" id="UP001244011">
    <property type="component" value="Unassembled WGS sequence"/>
</dbReference>
<proteinExistence type="predicted"/>
<keyword evidence="4" id="KW-0472">Membrane</keyword>
<evidence type="ECO:0000256" key="2">
    <source>
        <dbReference type="ARBA" id="ARBA00022737"/>
    </source>
</evidence>
<keyword evidence="1" id="KW-0880">Kelch repeat</keyword>
<keyword evidence="2" id="KW-0677">Repeat</keyword>
<evidence type="ECO:0000256" key="4">
    <source>
        <dbReference type="SAM" id="Phobius"/>
    </source>
</evidence>
<organism evidence="6 7">
    <name type="scientific">Phialemonium atrogriseum</name>
    <dbReference type="NCBI Taxonomy" id="1093897"/>
    <lineage>
        <taxon>Eukaryota</taxon>
        <taxon>Fungi</taxon>
        <taxon>Dikarya</taxon>
        <taxon>Ascomycota</taxon>
        <taxon>Pezizomycotina</taxon>
        <taxon>Sordariomycetes</taxon>
        <taxon>Sordariomycetidae</taxon>
        <taxon>Cephalothecales</taxon>
        <taxon>Cephalothecaceae</taxon>
        <taxon>Phialemonium</taxon>
    </lineage>
</organism>
<evidence type="ECO:0000313" key="6">
    <source>
        <dbReference type="EMBL" id="KAK1767975.1"/>
    </source>
</evidence>
<protein>
    <recommendedName>
        <fullName evidence="8">Kelch repeat-containing protein</fullName>
    </recommendedName>
</protein>
<keyword evidence="4" id="KW-0812">Transmembrane</keyword>
<dbReference type="GeneID" id="85314597"/>
<keyword evidence="4" id="KW-1133">Transmembrane helix</keyword>
<dbReference type="Gene3D" id="2.120.10.80">
    <property type="entry name" value="Kelch-type beta propeller"/>
    <property type="match status" value="1"/>
</dbReference>
<dbReference type="SUPFAM" id="SSF50965">
    <property type="entry name" value="Galactose oxidase, central domain"/>
    <property type="match status" value="1"/>
</dbReference>
<evidence type="ECO:0000256" key="1">
    <source>
        <dbReference type="ARBA" id="ARBA00022441"/>
    </source>
</evidence>
<dbReference type="PANTHER" id="PTHR46228">
    <property type="entry name" value="KELCH DOMAIN-CONTAINING PROTEIN"/>
    <property type="match status" value="1"/>
</dbReference>
<feature type="compositionally biased region" description="Low complexity" evidence="3">
    <location>
        <begin position="668"/>
        <end position="693"/>
    </location>
</feature>
<feature type="compositionally biased region" description="Polar residues" evidence="3">
    <location>
        <begin position="592"/>
        <end position="609"/>
    </location>
</feature>
<evidence type="ECO:0008006" key="8">
    <source>
        <dbReference type="Google" id="ProtNLM"/>
    </source>
</evidence>
<feature type="region of interest" description="Disordered" evidence="3">
    <location>
        <begin position="574"/>
        <end position="610"/>
    </location>
</feature>
<dbReference type="InterPro" id="IPR015915">
    <property type="entry name" value="Kelch-typ_b-propeller"/>
</dbReference>
<feature type="chain" id="PRO_5042540134" description="Kelch repeat-containing protein" evidence="5">
    <location>
        <begin position="22"/>
        <end position="783"/>
    </location>
</feature>
<feature type="signal peptide" evidence="5">
    <location>
        <begin position="1"/>
        <end position="21"/>
    </location>
</feature>
<evidence type="ECO:0000256" key="5">
    <source>
        <dbReference type="SAM" id="SignalP"/>
    </source>
</evidence>
<comment type="caution">
    <text evidence="6">The sequence shown here is derived from an EMBL/GenBank/DDBJ whole genome shotgun (WGS) entry which is preliminary data.</text>
</comment>
<keyword evidence="5" id="KW-0732">Signal</keyword>
<feature type="compositionally biased region" description="Pro residues" evidence="3">
    <location>
        <begin position="694"/>
        <end position="706"/>
    </location>
</feature>
<feature type="compositionally biased region" description="Gly residues" evidence="3">
    <location>
        <begin position="737"/>
        <end position="760"/>
    </location>
</feature>
<evidence type="ECO:0000313" key="7">
    <source>
        <dbReference type="Proteomes" id="UP001244011"/>
    </source>
</evidence>
<sequence length="783" mass="83230">MLEARIATILAVLAYALVADAQATWQANQVNTTMCYWEQLRAAVVRDTVYLDGGYLWWLPGLSDGSYGSITSDYNPLGIVYTLNFSVPFNFTQNITAILGTMSKAPNGGAANNLAPNYFDGAMLANDGEWFLYGGMLRQTAAFSPPHLDDVTSYQAYQYGVQKDGFHPGFVGDRLPSGMTRYLAYGGAASAPSENKAWYFSGMHSPSWGEIYTPSLNESQTAINVSSTLITLDMAIQQKESWHNETLPPTVHGRANPELVWVPVGSQGILVALGGVVYPEFVSSAHQSSNEAASEKESPSFMSAIDIYDVASDTWYQQPTSDGPGALTRGCAVVATAQDSSSFNIYYYGGYDGLHVTEDFNDDVWILSLPSFTWTKVAAGKAGHGRAGHKCFVPYPDQMMIIGGSAALKAPTCVQDGIIQMFNLTSGEWMTGYDPAKWSKYGVPEVVYQKIGGSATGGAKKSAPSPAGWASPQLSKVFDTPYPAAKITTYYPYAPASSNNATNPEYQPIKSGSSIPSYLPPLLGTILGVMFLALVGLAILIWRRRRLFKLRGTSESGTEDSRGNRIISWIRGQPMEAKAPTVTTEDGPVSPDTESPSDAQLSPSQATQVTHHEMADTHIAELMDTSPRAELQDTGLTPVEIINKHSHFAPRSTLLHSSSPDNPHHHPSSSSISATDRSSTFSGAGPSPSSIRPDSPPLGPGLPAPPSRHAVASGVSELSERDRAHLRQVSDATVSSAGGGSPAGSGGGGGGAGTGAGRAAGSGVPPRRSIFFENEEDLGGREG</sequence>
<name>A0AAJ0C0N4_9PEZI</name>